<reference evidence="2" key="1">
    <citation type="journal article" date="2023" name="Nat. Plants">
        <title>Single-cell RNA sequencing provides a high-resolution roadmap for understanding the multicellular compartmentation of specialized metabolism.</title>
        <authorList>
            <person name="Sun S."/>
            <person name="Shen X."/>
            <person name="Li Y."/>
            <person name="Li Y."/>
            <person name="Wang S."/>
            <person name="Li R."/>
            <person name="Zhang H."/>
            <person name="Shen G."/>
            <person name="Guo B."/>
            <person name="Wei J."/>
            <person name="Xu J."/>
            <person name="St-Pierre B."/>
            <person name="Chen S."/>
            <person name="Sun C."/>
        </authorList>
    </citation>
    <scope>NUCLEOTIDE SEQUENCE [LARGE SCALE GENOMIC DNA]</scope>
</reference>
<dbReference type="Proteomes" id="UP001060085">
    <property type="component" value="Linkage Group LG07"/>
</dbReference>
<protein>
    <submittedName>
        <fullName evidence="1">Uncharacterized protein</fullName>
    </submittedName>
</protein>
<name>A0ACC0A305_CATRO</name>
<evidence type="ECO:0000313" key="2">
    <source>
        <dbReference type="Proteomes" id="UP001060085"/>
    </source>
</evidence>
<dbReference type="EMBL" id="CM044707">
    <property type="protein sequence ID" value="KAI5655164.1"/>
    <property type="molecule type" value="Genomic_DNA"/>
</dbReference>
<proteinExistence type="predicted"/>
<gene>
    <name evidence="1" type="ORF">M9H77_32351</name>
</gene>
<keyword evidence="2" id="KW-1185">Reference proteome</keyword>
<organism evidence="1 2">
    <name type="scientific">Catharanthus roseus</name>
    <name type="common">Madagascar periwinkle</name>
    <name type="synonym">Vinca rosea</name>
    <dbReference type="NCBI Taxonomy" id="4058"/>
    <lineage>
        <taxon>Eukaryota</taxon>
        <taxon>Viridiplantae</taxon>
        <taxon>Streptophyta</taxon>
        <taxon>Embryophyta</taxon>
        <taxon>Tracheophyta</taxon>
        <taxon>Spermatophyta</taxon>
        <taxon>Magnoliopsida</taxon>
        <taxon>eudicotyledons</taxon>
        <taxon>Gunneridae</taxon>
        <taxon>Pentapetalae</taxon>
        <taxon>asterids</taxon>
        <taxon>lamiids</taxon>
        <taxon>Gentianales</taxon>
        <taxon>Apocynaceae</taxon>
        <taxon>Rauvolfioideae</taxon>
        <taxon>Vinceae</taxon>
        <taxon>Catharanthinae</taxon>
        <taxon>Catharanthus</taxon>
    </lineage>
</organism>
<sequence>MKVFSDLGYYGLVLIKLVCLRHLIFSVYCLRIADSFAIHVLLEPFSDMEVEGTSMNQPEARLSTNTVASSGEEAASPFAEGPLSLFRNDRNGTNSSLRHIRGQCGNYQTHGRP</sequence>
<comment type="caution">
    <text evidence="1">The sequence shown here is derived from an EMBL/GenBank/DDBJ whole genome shotgun (WGS) entry which is preliminary data.</text>
</comment>
<evidence type="ECO:0000313" key="1">
    <source>
        <dbReference type="EMBL" id="KAI5655164.1"/>
    </source>
</evidence>
<accession>A0ACC0A305</accession>